<proteinExistence type="predicted"/>
<dbReference type="EMBL" id="BMTP01000020">
    <property type="protein sequence ID" value="GGU62764.1"/>
    <property type="molecule type" value="Genomic_DNA"/>
</dbReference>
<evidence type="ECO:0000313" key="1">
    <source>
        <dbReference type="EMBL" id="GGU62764.1"/>
    </source>
</evidence>
<evidence type="ECO:0000313" key="2">
    <source>
        <dbReference type="Proteomes" id="UP000636661"/>
    </source>
</evidence>
<dbReference type="AlphaFoldDB" id="A0A918M6V7"/>
<protein>
    <submittedName>
        <fullName evidence="1">Uncharacterized protein</fullName>
    </submittedName>
</protein>
<dbReference type="RefSeq" id="WP_189554374.1">
    <property type="nucleotide sequence ID" value="NZ_BMTP01000020.1"/>
</dbReference>
<reference evidence="1" key="1">
    <citation type="journal article" date="2014" name="Int. J. Syst. Evol. Microbiol.">
        <title>Complete genome sequence of Corynebacterium casei LMG S-19264T (=DSM 44701T), isolated from a smear-ripened cheese.</title>
        <authorList>
            <consortium name="US DOE Joint Genome Institute (JGI-PGF)"/>
            <person name="Walter F."/>
            <person name="Albersmeier A."/>
            <person name="Kalinowski J."/>
            <person name="Ruckert C."/>
        </authorList>
    </citation>
    <scope>NUCLEOTIDE SEQUENCE</scope>
    <source>
        <strain evidence="1">JCM 4391</strain>
    </source>
</reference>
<comment type="caution">
    <text evidence="1">The sequence shown here is derived from an EMBL/GenBank/DDBJ whole genome shotgun (WGS) entry which is preliminary data.</text>
</comment>
<gene>
    <name evidence="1" type="ORF">GCM10010274_59490</name>
</gene>
<accession>A0A918M6V7</accession>
<sequence length="61" mass="7208">MTRRRLWFSYPYESMNAVTYWLRYALSEPRDFAYAAPRRLACRFFGHHSAACRGVPGHPRG</sequence>
<name>A0A918M6V7_9ACTN</name>
<dbReference type="Proteomes" id="UP000636661">
    <property type="component" value="Unassembled WGS sequence"/>
</dbReference>
<organism evidence="1 2">
    <name type="scientific">Streptomyces lavendofoliae</name>
    <dbReference type="NCBI Taxonomy" id="67314"/>
    <lineage>
        <taxon>Bacteria</taxon>
        <taxon>Bacillati</taxon>
        <taxon>Actinomycetota</taxon>
        <taxon>Actinomycetes</taxon>
        <taxon>Kitasatosporales</taxon>
        <taxon>Streptomycetaceae</taxon>
        <taxon>Streptomyces</taxon>
    </lineage>
</organism>
<reference evidence="1" key="2">
    <citation type="submission" date="2020-09" db="EMBL/GenBank/DDBJ databases">
        <authorList>
            <person name="Sun Q."/>
            <person name="Ohkuma M."/>
        </authorList>
    </citation>
    <scope>NUCLEOTIDE SEQUENCE</scope>
    <source>
        <strain evidence="1">JCM 4391</strain>
    </source>
</reference>
<keyword evidence="2" id="KW-1185">Reference proteome</keyword>